<dbReference type="AlphaFoldDB" id="A0A5C5UZM7"/>
<proteinExistence type="predicted"/>
<name>A0A5C5UZM7_9BACT</name>
<keyword evidence="2" id="KW-1185">Reference proteome</keyword>
<dbReference type="EMBL" id="SJPF01000004">
    <property type="protein sequence ID" value="TWT31568.1"/>
    <property type="molecule type" value="Genomic_DNA"/>
</dbReference>
<dbReference type="Proteomes" id="UP000318878">
    <property type="component" value="Unassembled WGS sequence"/>
</dbReference>
<accession>A0A5C5UZM7</accession>
<comment type="caution">
    <text evidence="1">The sequence shown here is derived from an EMBL/GenBank/DDBJ whole genome shotgun (WGS) entry which is preliminary data.</text>
</comment>
<organism evidence="1 2">
    <name type="scientific">Blastopirellula retiformator</name>
    <dbReference type="NCBI Taxonomy" id="2527970"/>
    <lineage>
        <taxon>Bacteria</taxon>
        <taxon>Pseudomonadati</taxon>
        <taxon>Planctomycetota</taxon>
        <taxon>Planctomycetia</taxon>
        <taxon>Pirellulales</taxon>
        <taxon>Pirellulaceae</taxon>
        <taxon>Blastopirellula</taxon>
    </lineage>
</organism>
<protein>
    <submittedName>
        <fullName evidence="1">Uncharacterized protein</fullName>
    </submittedName>
</protein>
<sequence length="34" mass="3447">MGFGGGNPEAFYFAEWGGGDELAADKSLDCSSGC</sequence>
<reference evidence="1 2" key="1">
    <citation type="submission" date="2019-02" db="EMBL/GenBank/DDBJ databases">
        <title>Deep-cultivation of Planctomycetes and their phenomic and genomic characterization uncovers novel biology.</title>
        <authorList>
            <person name="Wiegand S."/>
            <person name="Jogler M."/>
            <person name="Boedeker C."/>
            <person name="Pinto D."/>
            <person name="Vollmers J."/>
            <person name="Rivas-Marin E."/>
            <person name="Kohn T."/>
            <person name="Peeters S.H."/>
            <person name="Heuer A."/>
            <person name="Rast P."/>
            <person name="Oberbeckmann S."/>
            <person name="Bunk B."/>
            <person name="Jeske O."/>
            <person name="Meyerdierks A."/>
            <person name="Storesund J.E."/>
            <person name="Kallscheuer N."/>
            <person name="Luecker S."/>
            <person name="Lage O.M."/>
            <person name="Pohl T."/>
            <person name="Merkel B.J."/>
            <person name="Hornburger P."/>
            <person name="Mueller R.-W."/>
            <person name="Bruemmer F."/>
            <person name="Labrenz M."/>
            <person name="Spormann A.M."/>
            <person name="Op Den Camp H."/>
            <person name="Overmann J."/>
            <person name="Amann R."/>
            <person name="Jetten M.S.M."/>
            <person name="Mascher T."/>
            <person name="Medema M.H."/>
            <person name="Devos D.P."/>
            <person name="Kaster A.-K."/>
            <person name="Ovreas L."/>
            <person name="Rohde M."/>
            <person name="Galperin M.Y."/>
            <person name="Jogler C."/>
        </authorList>
    </citation>
    <scope>NUCLEOTIDE SEQUENCE [LARGE SCALE GENOMIC DNA]</scope>
    <source>
        <strain evidence="1 2">Enr8</strain>
    </source>
</reference>
<evidence type="ECO:0000313" key="2">
    <source>
        <dbReference type="Proteomes" id="UP000318878"/>
    </source>
</evidence>
<evidence type="ECO:0000313" key="1">
    <source>
        <dbReference type="EMBL" id="TWT31568.1"/>
    </source>
</evidence>
<gene>
    <name evidence="1" type="ORF">Enr8_34900</name>
</gene>